<evidence type="ECO:0000313" key="2">
    <source>
        <dbReference type="EMBL" id="TDO41966.1"/>
    </source>
</evidence>
<gene>
    <name evidence="2" type="ORF">C8E87_5728</name>
</gene>
<evidence type="ECO:0000313" key="3">
    <source>
        <dbReference type="Proteomes" id="UP000294901"/>
    </source>
</evidence>
<dbReference type="Pfam" id="PF00156">
    <property type="entry name" value="Pribosyltran"/>
    <property type="match status" value="1"/>
</dbReference>
<name>A0A4R6K2S0_9ACTN</name>
<comment type="caution">
    <text evidence="2">The sequence shown here is derived from an EMBL/GenBank/DDBJ whole genome shotgun (WGS) entry which is preliminary data.</text>
</comment>
<dbReference type="SUPFAM" id="SSF53271">
    <property type="entry name" value="PRTase-like"/>
    <property type="match status" value="1"/>
</dbReference>
<keyword evidence="2" id="KW-0328">Glycosyltransferase</keyword>
<dbReference type="GO" id="GO:0016757">
    <property type="term" value="F:glycosyltransferase activity"/>
    <property type="evidence" value="ECO:0007669"/>
    <property type="project" value="UniProtKB-KW"/>
</dbReference>
<dbReference type="CDD" id="cd06223">
    <property type="entry name" value="PRTases_typeI"/>
    <property type="match status" value="1"/>
</dbReference>
<accession>A0A4R6K2S0</accession>
<proteinExistence type="predicted"/>
<reference evidence="2 3" key="1">
    <citation type="submission" date="2019-03" db="EMBL/GenBank/DDBJ databases">
        <title>Sequencing the genomes of 1000 actinobacteria strains.</title>
        <authorList>
            <person name="Klenk H.-P."/>
        </authorList>
    </citation>
    <scope>NUCLEOTIDE SEQUENCE [LARGE SCALE GENOMIC DNA]</scope>
    <source>
        <strain evidence="2 3">DSM 43805</strain>
    </source>
</reference>
<feature type="domain" description="Phosphoribosyltransferase" evidence="1">
    <location>
        <begin position="8"/>
        <end position="162"/>
    </location>
</feature>
<dbReference type="AlphaFoldDB" id="A0A4R6K2S0"/>
<protein>
    <submittedName>
        <fullName evidence="2">Putative phosphoribosyltransferase</fullName>
    </submittedName>
</protein>
<dbReference type="Gene3D" id="3.30.1310.20">
    <property type="entry name" value="PRTase-like"/>
    <property type="match status" value="1"/>
</dbReference>
<evidence type="ECO:0000259" key="1">
    <source>
        <dbReference type="Pfam" id="PF00156"/>
    </source>
</evidence>
<dbReference type="InterPro" id="IPR029057">
    <property type="entry name" value="PRTase-like"/>
</dbReference>
<dbReference type="InterPro" id="IPR000836">
    <property type="entry name" value="PRTase_dom"/>
</dbReference>
<sequence>MIFRDRVDAGRRLAERLACLPDHDTVVLGLPRGGVPVAAEVAAKLHAPLDVIIVRKVGVPWQPELAMGAVGEAGTSVVNRGVVRRTGVKPDELGAAQAHARVEVQRRLQALRGDRAPVRLAGRTAIVVDDGIATGSTARAACRVARALGAARVVLASPVGSPDAVTGLADVADEVICLERPAGFGAVGQYYKDFRPTTDHEVLVLMNHAADRTLRRRLAVDREVEVPDGAVEGGRIWPATGSARSGPRHC</sequence>
<organism evidence="2 3">
    <name type="scientific">Paractinoplanes brasiliensis</name>
    <dbReference type="NCBI Taxonomy" id="52695"/>
    <lineage>
        <taxon>Bacteria</taxon>
        <taxon>Bacillati</taxon>
        <taxon>Actinomycetota</taxon>
        <taxon>Actinomycetes</taxon>
        <taxon>Micromonosporales</taxon>
        <taxon>Micromonosporaceae</taxon>
        <taxon>Paractinoplanes</taxon>
    </lineage>
</organism>
<keyword evidence="3" id="KW-1185">Reference proteome</keyword>
<dbReference type="Proteomes" id="UP000294901">
    <property type="component" value="Unassembled WGS sequence"/>
</dbReference>
<dbReference type="EMBL" id="SNWR01000001">
    <property type="protein sequence ID" value="TDO41966.1"/>
    <property type="molecule type" value="Genomic_DNA"/>
</dbReference>
<keyword evidence="2" id="KW-0808">Transferase</keyword>
<dbReference type="Gene3D" id="3.40.50.2020">
    <property type="match status" value="1"/>
</dbReference>